<evidence type="ECO:0000313" key="2">
    <source>
        <dbReference type="Proteomes" id="UP000286954"/>
    </source>
</evidence>
<keyword evidence="2" id="KW-1185">Reference proteome</keyword>
<dbReference type="RefSeq" id="WP_127565685.1">
    <property type="nucleotide sequence ID" value="NZ_BMFB01000002.1"/>
</dbReference>
<dbReference type="Proteomes" id="UP000286954">
    <property type="component" value="Chromosome"/>
</dbReference>
<dbReference type="SUPFAM" id="SSF143880">
    <property type="entry name" value="NE0471 N-terminal domain-like"/>
    <property type="match status" value="1"/>
</dbReference>
<dbReference type="InterPro" id="IPR036782">
    <property type="entry name" value="NE0471-like_N"/>
</dbReference>
<reference evidence="1 2" key="1">
    <citation type="submission" date="2016-12" db="EMBL/GenBank/DDBJ databases">
        <title>The genome of dimorphic prosthecate Glycocaulis alkaliphilus 6b-8t, isolated from crude oil dictates its adaptability in petroleum environments.</title>
        <authorList>
            <person name="Wu X.-L."/>
            <person name="Geng S."/>
        </authorList>
    </citation>
    <scope>NUCLEOTIDE SEQUENCE [LARGE SCALE GENOMIC DNA]</scope>
    <source>
        <strain evidence="1 2">6B-8</strain>
    </source>
</reference>
<name>A0A3T0E825_9PROT</name>
<dbReference type="Pfam" id="PF10387">
    <property type="entry name" value="DUF2442"/>
    <property type="match status" value="1"/>
</dbReference>
<evidence type="ECO:0000313" key="1">
    <source>
        <dbReference type="EMBL" id="AZU03278.1"/>
    </source>
</evidence>
<accession>A0A3T0E825</accession>
<dbReference type="InterPro" id="IPR018841">
    <property type="entry name" value="DUF2442"/>
</dbReference>
<proteinExistence type="predicted"/>
<sequence length="89" mass="9483">MIKVIHIKASGPASLHLTFSDGQAGELDLSALIARSGAMVEPLRDPAYFARVFLEEGAPTWPNGFDLAPWALHKDMTAQGLLKPAGRAA</sequence>
<gene>
    <name evidence="1" type="ORF">X907_0734</name>
</gene>
<dbReference type="KEGG" id="gak:X907_0734"/>
<dbReference type="Gene3D" id="3.30.2020.10">
    <property type="entry name" value="NE0471-like N-terminal domain"/>
    <property type="match status" value="1"/>
</dbReference>
<protein>
    <submittedName>
        <fullName evidence="1">Uncharacterized protein</fullName>
    </submittedName>
</protein>
<dbReference type="AlphaFoldDB" id="A0A3T0E825"/>
<organism evidence="1 2">
    <name type="scientific">Glycocaulis alkaliphilus</name>
    <dbReference type="NCBI Taxonomy" id="1434191"/>
    <lineage>
        <taxon>Bacteria</taxon>
        <taxon>Pseudomonadati</taxon>
        <taxon>Pseudomonadota</taxon>
        <taxon>Alphaproteobacteria</taxon>
        <taxon>Maricaulales</taxon>
        <taxon>Maricaulaceae</taxon>
        <taxon>Glycocaulis</taxon>
    </lineage>
</organism>
<dbReference type="EMBL" id="CP018911">
    <property type="protein sequence ID" value="AZU03278.1"/>
    <property type="molecule type" value="Genomic_DNA"/>
</dbReference>
<dbReference type="OrthoDB" id="9802153at2"/>